<keyword evidence="2" id="KW-0812">Transmembrane</keyword>
<evidence type="ECO:0000256" key="1">
    <source>
        <dbReference type="SAM" id="MobiDB-lite"/>
    </source>
</evidence>
<feature type="transmembrane region" description="Helical" evidence="2">
    <location>
        <begin position="123"/>
        <end position="141"/>
    </location>
</feature>
<organism evidence="3 4">
    <name type="scientific">Sellimonas intestinalis</name>
    <dbReference type="NCBI Taxonomy" id="1653434"/>
    <lineage>
        <taxon>Bacteria</taxon>
        <taxon>Bacillati</taxon>
        <taxon>Bacillota</taxon>
        <taxon>Clostridia</taxon>
        <taxon>Lachnospirales</taxon>
        <taxon>Lachnospiraceae</taxon>
        <taxon>Sellimonas</taxon>
    </lineage>
</organism>
<evidence type="ECO:0000313" key="4">
    <source>
        <dbReference type="Proteomes" id="UP000261080"/>
    </source>
</evidence>
<protein>
    <submittedName>
        <fullName evidence="3">Uncharacterized protein</fullName>
    </submittedName>
</protein>
<name>A0A3E3JZP4_9FIRM</name>
<dbReference type="OrthoDB" id="9800316at2"/>
<sequence>MLEAVWKHGVLFYAVGVMCVLGVISKITVSLTLRRLVKEAGKMGKSLHPLMKLVRAKFEHACMVSDKVQNIRAFVDKYMYEYKVLWIKLHSWRQMEKAAAWCCLVFGAAGAAAAYVGEAPLETVGQYAAAGLAGSLLLFALRMVTDEGYQLEAAKNYMIEFLENTYARRYEKMSQTAEVEEEIQLAEKKAVLEEGPTENEKETIAAFQAEAESQEMEEEAAPAVAASAKVRAGAFAFDREQDTYSREPEHEKIESELVTLMKEEQEKGKDEEEHREKRRRDEQMIREILAEFLT</sequence>
<dbReference type="EMBL" id="QVLX01000008">
    <property type="protein sequence ID" value="RGE85415.1"/>
    <property type="molecule type" value="Genomic_DNA"/>
</dbReference>
<feature type="transmembrane region" description="Helical" evidence="2">
    <location>
        <begin position="12"/>
        <end position="33"/>
    </location>
</feature>
<dbReference type="AlphaFoldDB" id="A0A3E3JZP4"/>
<dbReference type="Proteomes" id="UP000261080">
    <property type="component" value="Unassembled WGS sequence"/>
</dbReference>
<keyword evidence="2" id="KW-0472">Membrane</keyword>
<accession>A0A3E3JZP4</accession>
<feature type="region of interest" description="Disordered" evidence="1">
    <location>
        <begin position="240"/>
        <end position="283"/>
    </location>
</feature>
<proteinExistence type="predicted"/>
<feature type="transmembrane region" description="Helical" evidence="2">
    <location>
        <begin position="98"/>
        <end position="117"/>
    </location>
</feature>
<keyword evidence="4" id="KW-1185">Reference proteome</keyword>
<dbReference type="RefSeq" id="WP_117493759.1">
    <property type="nucleotide sequence ID" value="NZ_CALBAT010000024.1"/>
</dbReference>
<comment type="caution">
    <text evidence="3">The sequence shown here is derived from an EMBL/GenBank/DDBJ whole genome shotgun (WGS) entry which is preliminary data.</text>
</comment>
<keyword evidence="2" id="KW-1133">Transmembrane helix</keyword>
<reference evidence="3 4" key="1">
    <citation type="submission" date="2018-08" db="EMBL/GenBank/DDBJ databases">
        <title>A genome reference for cultivated species of the human gut microbiota.</title>
        <authorList>
            <person name="Zou Y."/>
            <person name="Xue W."/>
            <person name="Luo G."/>
        </authorList>
    </citation>
    <scope>NUCLEOTIDE SEQUENCE [LARGE SCALE GENOMIC DNA]</scope>
    <source>
        <strain evidence="3 4">AF37-2AT</strain>
    </source>
</reference>
<evidence type="ECO:0000256" key="2">
    <source>
        <dbReference type="SAM" id="Phobius"/>
    </source>
</evidence>
<evidence type="ECO:0000313" key="3">
    <source>
        <dbReference type="EMBL" id="RGE85415.1"/>
    </source>
</evidence>
<gene>
    <name evidence="3" type="ORF">DW016_12935</name>
</gene>